<organism evidence="1 2">
    <name type="scientific">Agrobacterium pusense</name>
    <dbReference type="NCBI Taxonomy" id="648995"/>
    <lineage>
        <taxon>Bacteria</taxon>
        <taxon>Pseudomonadati</taxon>
        <taxon>Pseudomonadota</taxon>
        <taxon>Alphaproteobacteria</taxon>
        <taxon>Hyphomicrobiales</taxon>
        <taxon>Rhizobiaceae</taxon>
        <taxon>Rhizobium/Agrobacterium group</taxon>
        <taxon>Agrobacterium</taxon>
    </lineage>
</organism>
<accession>U4QE42</accession>
<dbReference type="KEGG" id="rir:BN877_p0144"/>
<dbReference type="HOGENOM" id="CLU_2221095_0_0_5"/>
<dbReference type="AlphaFoldDB" id="U4QE42"/>
<reference evidence="1 2" key="1">
    <citation type="journal article" date="2013" name="Genome Announc.">
        <title>Complete Genome Sequence of the Sesbania Symbiont and Rice Growth-Promoting Endophyte Rhizobium sp. Strain IRBG74.</title>
        <authorList>
            <person name="Crook M.B."/>
            <person name="Mitra S."/>
            <person name="Ane J.M."/>
            <person name="Sadowsky M.J."/>
            <person name="Gyaneshwar P."/>
        </authorList>
    </citation>
    <scope>NUCLEOTIDE SEQUENCE [LARGE SCALE GENOMIC DNA]</scope>
    <source>
        <strain evidence="1 2">IRBG74</strain>
        <plasmid evidence="2">IRBL74_p</plasmid>
    </source>
</reference>
<evidence type="ECO:0000313" key="1">
    <source>
        <dbReference type="EMBL" id="CDI11873.1"/>
    </source>
</evidence>
<keyword evidence="1" id="KW-0614">Plasmid</keyword>
<sequence length="106" mass="11743">MEGSGIGRLNRRRSRLARRVYDEASGILSIRRQVGVVRIAVGQMTKRREEKFAVTAADAAEHVTRLACSGIEAFHESKITIGRGAQQRVEVCAGMIGDSHWVHQTK</sequence>
<proteinExistence type="predicted"/>
<geneLocation type="plasmid" evidence="1 2">
    <name>IRBL74_p</name>
</geneLocation>
<evidence type="ECO:0000313" key="2">
    <source>
        <dbReference type="Proteomes" id="UP000016944"/>
    </source>
</evidence>
<gene>
    <name evidence="1" type="ORF">BN877_p0144</name>
</gene>
<protein>
    <submittedName>
        <fullName evidence="1">Uncharacterized protein</fullName>
    </submittedName>
</protein>
<dbReference type="EMBL" id="HG518324">
    <property type="protein sequence ID" value="CDI11873.1"/>
    <property type="molecule type" value="Genomic_DNA"/>
</dbReference>
<dbReference type="Proteomes" id="UP000016944">
    <property type="component" value="Plasmid IRBL74_p"/>
</dbReference>
<name>U4QE42_9HYPH</name>